<dbReference type="CDD" id="cd11065">
    <property type="entry name" value="CYP64-like"/>
    <property type="match status" value="1"/>
</dbReference>
<dbReference type="GO" id="GO:0004497">
    <property type="term" value="F:monooxygenase activity"/>
    <property type="evidence" value="ECO:0007669"/>
    <property type="project" value="UniProtKB-KW"/>
</dbReference>
<dbReference type="InParanoid" id="B8M505"/>
<comment type="similarity">
    <text evidence="2">Belongs to the cytochrome P450 family.</text>
</comment>
<dbReference type="InterPro" id="IPR050364">
    <property type="entry name" value="Cytochrome_P450_fung"/>
</dbReference>
<evidence type="ECO:0000256" key="8">
    <source>
        <dbReference type="SAM" id="Phobius"/>
    </source>
</evidence>
<feature type="transmembrane region" description="Helical" evidence="8">
    <location>
        <begin position="6"/>
        <end position="28"/>
    </location>
</feature>
<dbReference type="PANTHER" id="PTHR46300:SF2">
    <property type="entry name" value="CYTOCHROME P450 MONOOXYGENASE ALNH-RELATED"/>
    <property type="match status" value="1"/>
</dbReference>
<dbReference type="GO" id="GO:0016705">
    <property type="term" value="F:oxidoreductase activity, acting on paired donors, with incorporation or reduction of molecular oxygen"/>
    <property type="evidence" value="ECO:0007669"/>
    <property type="project" value="InterPro"/>
</dbReference>
<dbReference type="STRING" id="441959.B8M505"/>
<evidence type="ECO:0000256" key="5">
    <source>
        <dbReference type="ARBA" id="ARBA00023004"/>
    </source>
</evidence>
<proteinExistence type="inferred from homology"/>
<dbReference type="GO" id="GO:0005506">
    <property type="term" value="F:iron ion binding"/>
    <property type="evidence" value="ECO:0007669"/>
    <property type="project" value="InterPro"/>
</dbReference>
<evidence type="ECO:0000256" key="1">
    <source>
        <dbReference type="ARBA" id="ARBA00001971"/>
    </source>
</evidence>
<dbReference type="VEuPathDB" id="FungiDB:TSTA_028930"/>
<dbReference type="Gene3D" id="1.10.630.10">
    <property type="entry name" value="Cytochrome P450"/>
    <property type="match status" value="1"/>
</dbReference>
<evidence type="ECO:0000256" key="2">
    <source>
        <dbReference type="ARBA" id="ARBA00010617"/>
    </source>
</evidence>
<reference evidence="10" key="1">
    <citation type="journal article" date="2015" name="Genome Announc.">
        <title>Genome sequence of the AIDS-associated pathogen Penicillium marneffei (ATCC18224) and its near taxonomic relative Talaromyces stipitatus (ATCC10500).</title>
        <authorList>
            <person name="Nierman W.C."/>
            <person name="Fedorova-Abrams N.D."/>
            <person name="Andrianopoulos A."/>
        </authorList>
    </citation>
    <scope>NUCLEOTIDE SEQUENCE [LARGE SCALE GENOMIC DNA]</scope>
    <source>
        <strain evidence="10">ATCC 10500 / CBS 375.48 / QM 6759 / NRRL 1006</strain>
    </source>
</reference>
<keyword evidence="4" id="KW-0560">Oxidoreductase</keyword>
<dbReference type="Pfam" id="PF00067">
    <property type="entry name" value="p450"/>
    <property type="match status" value="1"/>
</dbReference>
<dbReference type="InterPro" id="IPR002401">
    <property type="entry name" value="Cyt_P450_E_grp-I"/>
</dbReference>
<dbReference type="OrthoDB" id="1103324at2759"/>
<dbReference type="OMA" id="ESHRWRP"/>
<evidence type="ECO:0000313" key="10">
    <source>
        <dbReference type="Proteomes" id="UP000001745"/>
    </source>
</evidence>
<keyword evidence="8" id="KW-0472">Membrane</keyword>
<sequence length="535" mass="60728">MVLLSFQTLALFSAFLAVVGLGYVFLFFGRRGQNYPDGPPTLPVIGNIHQIPRKGSHFVFTEMGKKYGGMFSLKIGTGTVIILNDRRIIKELLDKKSSTTSNRPASYVAHTITGGDHLLVMDSTPTWRLFRKLLHQHFMESVCDKEHINLQNAEAAQMLRDFVLYPKEHMLHPKRFSNSVIMSILFGIRTPSNDTPHMTKLYALMDNWSEVMEIGATPPVDMFPFLKLIPERFLGNWKSRVTKVQDQMNSLYRETLEHVMDRRKSVGSRGSFMDRVLDKNDKLGLTPHQLYFLGGVAMEGGSDTSSGIIIICIQALTKYPEVLKKAQQEIDSVVDESRTPVWSDFAKLPYITAVVKEAVRWRSVGGLGFPHTLTQDEWIDGKLLPKGANVYINIWALHHDEGKFPNHDVFDPDHYQGYTRLAPEYAVSGDYDNRDHYGYGTGRRLCPGAHLAERNLFLGIAKLIWAFNFEKEVDDNGNPIEVDTDPVSGYSEGFLIGAKPFPCKITPRSNKRRETIMEEFRRAERDVFSKYSGLP</sequence>
<evidence type="ECO:0000256" key="3">
    <source>
        <dbReference type="ARBA" id="ARBA00022723"/>
    </source>
</evidence>
<dbReference type="SUPFAM" id="SSF48264">
    <property type="entry name" value="Cytochrome P450"/>
    <property type="match status" value="1"/>
</dbReference>
<name>B8M505_TALSN</name>
<dbReference type="InterPro" id="IPR036396">
    <property type="entry name" value="Cyt_P450_sf"/>
</dbReference>
<keyword evidence="8" id="KW-0812">Transmembrane</keyword>
<protein>
    <submittedName>
        <fullName evidence="9">Cytochrome P450, putative</fullName>
    </submittedName>
</protein>
<accession>B8M505</accession>
<dbReference type="EMBL" id="EQ962654">
    <property type="protein sequence ID" value="EED19611.1"/>
    <property type="molecule type" value="Genomic_DNA"/>
</dbReference>
<dbReference type="InterPro" id="IPR001128">
    <property type="entry name" value="Cyt_P450"/>
</dbReference>
<keyword evidence="10" id="KW-1185">Reference proteome</keyword>
<dbReference type="GeneID" id="8099012"/>
<dbReference type="Proteomes" id="UP000001745">
    <property type="component" value="Unassembled WGS sequence"/>
</dbReference>
<keyword evidence="5 7" id="KW-0408">Iron</keyword>
<gene>
    <name evidence="9" type="ORF">TSTA_028930</name>
</gene>
<evidence type="ECO:0000256" key="7">
    <source>
        <dbReference type="PIRSR" id="PIRSR602401-1"/>
    </source>
</evidence>
<dbReference type="eggNOG" id="KOG0156">
    <property type="taxonomic scope" value="Eukaryota"/>
</dbReference>
<evidence type="ECO:0000313" key="9">
    <source>
        <dbReference type="EMBL" id="EED19611.1"/>
    </source>
</evidence>
<feature type="binding site" description="axial binding residue" evidence="7">
    <location>
        <position position="446"/>
    </location>
    <ligand>
        <name>heme</name>
        <dbReference type="ChEBI" id="CHEBI:30413"/>
    </ligand>
    <ligandPart>
        <name>Fe</name>
        <dbReference type="ChEBI" id="CHEBI:18248"/>
    </ligandPart>
</feature>
<dbReference type="AlphaFoldDB" id="B8M505"/>
<dbReference type="PRINTS" id="PR00463">
    <property type="entry name" value="EP450I"/>
</dbReference>
<organism evidence="9 10">
    <name type="scientific">Talaromyces stipitatus (strain ATCC 10500 / CBS 375.48 / QM 6759 / NRRL 1006)</name>
    <name type="common">Penicillium stipitatum</name>
    <dbReference type="NCBI Taxonomy" id="441959"/>
    <lineage>
        <taxon>Eukaryota</taxon>
        <taxon>Fungi</taxon>
        <taxon>Dikarya</taxon>
        <taxon>Ascomycota</taxon>
        <taxon>Pezizomycotina</taxon>
        <taxon>Eurotiomycetes</taxon>
        <taxon>Eurotiomycetidae</taxon>
        <taxon>Eurotiales</taxon>
        <taxon>Trichocomaceae</taxon>
        <taxon>Talaromyces</taxon>
        <taxon>Talaromyces sect. Talaromyces</taxon>
    </lineage>
</organism>
<dbReference type="PhylomeDB" id="B8M505"/>
<evidence type="ECO:0000256" key="4">
    <source>
        <dbReference type="ARBA" id="ARBA00023002"/>
    </source>
</evidence>
<keyword evidence="3 7" id="KW-0479">Metal-binding</keyword>
<comment type="cofactor">
    <cofactor evidence="1 7">
        <name>heme</name>
        <dbReference type="ChEBI" id="CHEBI:30413"/>
    </cofactor>
</comment>
<dbReference type="RefSeq" id="XP_002480045.1">
    <property type="nucleotide sequence ID" value="XM_002480000.1"/>
</dbReference>
<dbReference type="GO" id="GO:0020037">
    <property type="term" value="F:heme binding"/>
    <property type="evidence" value="ECO:0007669"/>
    <property type="project" value="InterPro"/>
</dbReference>
<keyword evidence="6" id="KW-0503">Monooxygenase</keyword>
<keyword evidence="7" id="KW-0349">Heme</keyword>
<dbReference type="PANTHER" id="PTHR46300">
    <property type="entry name" value="P450, PUTATIVE (EUROFUNG)-RELATED-RELATED"/>
    <property type="match status" value="1"/>
</dbReference>
<evidence type="ECO:0000256" key="6">
    <source>
        <dbReference type="ARBA" id="ARBA00023033"/>
    </source>
</evidence>
<dbReference type="HOGENOM" id="CLU_001570_2_1_1"/>
<keyword evidence="8" id="KW-1133">Transmembrane helix</keyword>